<evidence type="ECO:0000256" key="3">
    <source>
        <dbReference type="ARBA" id="ARBA00022692"/>
    </source>
</evidence>
<accession>A0A9P4S4E5</accession>
<comment type="subcellular location">
    <subcellularLocation>
        <location evidence="1">Membrane</location>
        <topology evidence="1">Multi-pass membrane protein</topology>
    </subcellularLocation>
</comment>
<evidence type="ECO:0000313" key="8">
    <source>
        <dbReference type="EMBL" id="KAF2835341.1"/>
    </source>
</evidence>
<dbReference type="GO" id="GO:0005254">
    <property type="term" value="F:chloride channel activity"/>
    <property type="evidence" value="ECO:0007669"/>
    <property type="project" value="InterPro"/>
</dbReference>
<name>A0A9P4S4E5_9PEZI</name>
<reference evidence="8" key="1">
    <citation type="journal article" date="2020" name="Stud. Mycol.">
        <title>101 Dothideomycetes genomes: a test case for predicting lifestyles and emergence of pathogens.</title>
        <authorList>
            <person name="Haridas S."/>
            <person name="Albert R."/>
            <person name="Binder M."/>
            <person name="Bloem J."/>
            <person name="Labutti K."/>
            <person name="Salamov A."/>
            <person name="Andreopoulos B."/>
            <person name="Baker S."/>
            <person name="Barry K."/>
            <person name="Bills G."/>
            <person name="Bluhm B."/>
            <person name="Cannon C."/>
            <person name="Castanera R."/>
            <person name="Culley D."/>
            <person name="Daum C."/>
            <person name="Ezra D."/>
            <person name="Gonzalez J."/>
            <person name="Henrissat B."/>
            <person name="Kuo A."/>
            <person name="Liang C."/>
            <person name="Lipzen A."/>
            <person name="Lutzoni F."/>
            <person name="Magnuson J."/>
            <person name="Mondo S."/>
            <person name="Nolan M."/>
            <person name="Ohm R."/>
            <person name="Pangilinan J."/>
            <person name="Park H.-J."/>
            <person name="Ramirez L."/>
            <person name="Alfaro M."/>
            <person name="Sun H."/>
            <person name="Tritt A."/>
            <person name="Yoshinaga Y."/>
            <person name="Zwiers L.-H."/>
            <person name="Turgeon B."/>
            <person name="Goodwin S."/>
            <person name="Spatafora J."/>
            <person name="Crous P."/>
            <person name="Grigoriev I."/>
        </authorList>
    </citation>
    <scope>NUCLEOTIDE SEQUENCE</scope>
    <source>
        <strain evidence="8">CBS 101060</strain>
    </source>
</reference>
<dbReference type="AlphaFoldDB" id="A0A9P4S4E5"/>
<proteinExistence type="predicted"/>
<evidence type="ECO:0000256" key="1">
    <source>
        <dbReference type="ARBA" id="ARBA00004141"/>
    </source>
</evidence>
<feature type="transmembrane region" description="Helical" evidence="7">
    <location>
        <begin position="30"/>
        <end position="56"/>
    </location>
</feature>
<feature type="transmembrane region" description="Helical" evidence="7">
    <location>
        <begin position="68"/>
        <end position="86"/>
    </location>
</feature>
<evidence type="ECO:0000256" key="6">
    <source>
        <dbReference type="ARBA" id="ARBA00023136"/>
    </source>
</evidence>
<dbReference type="PANTHER" id="PTHR33281:SF16">
    <property type="match status" value="1"/>
</dbReference>
<keyword evidence="3 7" id="KW-0812">Transmembrane</keyword>
<organism evidence="8 9">
    <name type="scientific">Patellaria atrata CBS 101060</name>
    <dbReference type="NCBI Taxonomy" id="1346257"/>
    <lineage>
        <taxon>Eukaryota</taxon>
        <taxon>Fungi</taxon>
        <taxon>Dikarya</taxon>
        <taxon>Ascomycota</taxon>
        <taxon>Pezizomycotina</taxon>
        <taxon>Dothideomycetes</taxon>
        <taxon>Dothideomycetes incertae sedis</taxon>
        <taxon>Patellariales</taxon>
        <taxon>Patellariaceae</taxon>
        <taxon>Patellaria</taxon>
    </lineage>
</organism>
<comment type="caution">
    <text evidence="8">The sequence shown here is derived from an EMBL/GenBank/DDBJ whole genome shotgun (WGS) entry which is preliminary data.</text>
</comment>
<dbReference type="OrthoDB" id="1368at2759"/>
<sequence>MPNFNHREPTFPLSNSSRHKPRRLPLVLRFVKGAVHGVIVIPVILHAIFTALIVALDFYVGNLGLPNNFVPSLSIVVGLMLVFRNGTSYDRFWQGRNHFTAIITSSRNLCRSFLTNCSKPGEEPSESERADTEKIVRTMIAILHAVKSNLRAEWTTSPTTSLNGSSLTADASIMQAVGPGLRPEFSGLLDPSIESLEDRGIGLPLQLTVYVEAYIRRALHREWISAPYGAGLTAQLNTLVQSYGAMETIRTTPIPVAHLIHQKQVLALYTCVLPFAMVDELGWWSIPIVSLVAFTLYGIEGIGSQLEDPFGYDRNDIKMDAIVEDARTEIGVLLDEWRGGSDLFM</sequence>
<evidence type="ECO:0000256" key="7">
    <source>
        <dbReference type="SAM" id="Phobius"/>
    </source>
</evidence>
<keyword evidence="5" id="KW-0406">Ion transport</keyword>
<evidence type="ECO:0000313" key="9">
    <source>
        <dbReference type="Proteomes" id="UP000799429"/>
    </source>
</evidence>
<dbReference type="GO" id="GO:0016020">
    <property type="term" value="C:membrane"/>
    <property type="evidence" value="ECO:0007669"/>
    <property type="project" value="UniProtKB-SubCell"/>
</dbReference>
<keyword evidence="6 7" id="KW-0472">Membrane</keyword>
<keyword evidence="2" id="KW-0813">Transport</keyword>
<evidence type="ECO:0000256" key="5">
    <source>
        <dbReference type="ARBA" id="ARBA00023065"/>
    </source>
</evidence>
<keyword evidence="9" id="KW-1185">Reference proteome</keyword>
<gene>
    <name evidence="8" type="ORF">M501DRAFT_988874</name>
</gene>
<evidence type="ECO:0000256" key="4">
    <source>
        <dbReference type="ARBA" id="ARBA00022989"/>
    </source>
</evidence>
<dbReference type="PANTHER" id="PTHR33281">
    <property type="entry name" value="UPF0187 PROTEIN YNEE"/>
    <property type="match status" value="1"/>
</dbReference>
<dbReference type="Pfam" id="PF25539">
    <property type="entry name" value="Bestrophin_2"/>
    <property type="match status" value="1"/>
</dbReference>
<keyword evidence="4 7" id="KW-1133">Transmembrane helix</keyword>
<dbReference type="EMBL" id="MU006109">
    <property type="protein sequence ID" value="KAF2835341.1"/>
    <property type="molecule type" value="Genomic_DNA"/>
</dbReference>
<evidence type="ECO:0000256" key="2">
    <source>
        <dbReference type="ARBA" id="ARBA00022448"/>
    </source>
</evidence>
<dbReference type="InterPro" id="IPR044669">
    <property type="entry name" value="YneE/VCCN1/2-like"/>
</dbReference>
<protein>
    <submittedName>
        <fullName evidence="8">UPF0187-domain-containing protein</fullName>
    </submittedName>
</protein>
<dbReference type="Proteomes" id="UP000799429">
    <property type="component" value="Unassembled WGS sequence"/>
</dbReference>